<protein>
    <submittedName>
        <fullName evidence="2">Uncharacterized protein</fullName>
    </submittedName>
</protein>
<organism evidence="2 3">
    <name type="scientific">Eragrostis curvula</name>
    <name type="common">weeping love grass</name>
    <dbReference type="NCBI Taxonomy" id="38414"/>
    <lineage>
        <taxon>Eukaryota</taxon>
        <taxon>Viridiplantae</taxon>
        <taxon>Streptophyta</taxon>
        <taxon>Embryophyta</taxon>
        <taxon>Tracheophyta</taxon>
        <taxon>Spermatophyta</taxon>
        <taxon>Magnoliopsida</taxon>
        <taxon>Liliopsida</taxon>
        <taxon>Poales</taxon>
        <taxon>Poaceae</taxon>
        <taxon>PACMAD clade</taxon>
        <taxon>Chloridoideae</taxon>
        <taxon>Eragrostideae</taxon>
        <taxon>Eragrostidinae</taxon>
        <taxon>Eragrostis</taxon>
    </lineage>
</organism>
<evidence type="ECO:0000256" key="1">
    <source>
        <dbReference type="SAM" id="MobiDB-lite"/>
    </source>
</evidence>
<feature type="compositionally biased region" description="Basic residues" evidence="1">
    <location>
        <begin position="317"/>
        <end position="330"/>
    </location>
</feature>
<feature type="region of interest" description="Disordered" evidence="1">
    <location>
        <begin position="305"/>
        <end position="330"/>
    </location>
</feature>
<accession>A0A5J9UMK0</accession>
<feature type="region of interest" description="Disordered" evidence="1">
    <location>
        <begin position="247"/>
        <end position="274"/>
    </location>
</feature>
<dbReference type="Proteomes" id="UP000324897">
    <property type="component" value="Chromosome 2"/>
</dbReference>
<proteinExistence type="predicted"/>
<keyword evidence="3" id="KW-1185">Reference proteome</keyword>
<feature type="region of interest" description="Disordered" evidence="1">
    <location>
        <begin position="158"/>
        <end position="233"/>
    </location>
</feature>
<gene>
    <name evidence="2" type="ORF">EJB05_27445</name>
</gene>
<evidence type="ECO:0000313" key="3">
    <source>
        <dbReference type="Proteomes" id="UP000324897"/>
    </source>
</evidence>
<comment type="caution">
    <text evidence="2">The sequence shown here is derived from an EMBL/GenBank/DDBJ whole genome shotgun (WGS) entry which is preliminary data.</text>
</comment>
<name>A0A5J9UMK0_9POAL</name>
<sequence>MPPPLRQLAELVAGLLAAGGAWALRVAAALRDAILDLLTRQAAGVVAQAPPRAGLVGGGLEAGDAPGAQHHADLVFEEAPPAAPSVHHAATSSALNGAADLDPSNAAPPAGILPIDAARAHHRTDLVVFEEAPPAALGPDAATSTALRRSLSAPLAGLVGGGLDASNRSSSAGRRSTSAPRWPLDAAHPAISGDRRPARVPSSSSATSLGADEAGLVEGSSSPDCDPAARPQDSAQGRILGADAVAAGGDPAATGLRSAPPPSSSPPTGATEPEDGAFVVSAAASSSSFPQVTPAARALGDLAAGGANQAGRGGKGGGRRAKPGRANKAKKVNGTSEVDFLDWEGFGLGLLFGKESEVDEIAMKYAVYCWTRSKRLDNKNFELCDICYFKEGKAVPIQKEKMKHHTQDIHKQSFPCEKKGCFVRCASRGEAGLHQLYVHEQKSKDWWRELLERQGFKMM</sequence>
<feature type="compositionally biased region" description="Low complexity" evidence="1">
    <location>
        <begin position="165"/>
        <end position="179"/>
    </location>
</feature>
<feature type="non-terminal residue" evidence="2">
    <location>
        <position position="1"/>
    </location>
</feature>
<evidence type="ECO:0000313" key="2">
    <source>
        <dbReference type="EMBL" id="TVU24973.1"/>
    </source>
</evidence>
<dbReference type="AlphaFoldDB" id="A0A5J9UMK0"/>
<reference evidence="2 3" key="1">
    <citation type="journal article" date="2019" name="Sci. Rep.">
        <title>A high-quality genome of Eragrostis curvula grass provides insights into Poaceae evolution and supports new strategies to enhance forage quality.</title>
        <authorList>
            <person name="Carballo J."/>
            <person name="Santos B.A.C.M."/>
            <person name="Zappacosta D."/>
            <person name="Garbus I."/>
            <person name="Selva J.P."/>
            <person name="Gallo C.A."/>
            <person name="Diaz A."/>
            <person name="Albertini E."/>
            <person name="Caccamo M."/>
            <person name="Echenique V."/>
        </authorList>
    </citation>
    <scope>NUCLEOTIDE SEQUENCE [LARGE SCALE GENOMIC DNA]</scope>
    <source>
        <strain evidence="3">cv. Victoria</strain>
        <tissue evidence="2">Leaf</tissue>
    </source>
</reference>
<dbReference type="Gramene" id="TVU24973">
    <property type="protein sequence ID" value="TVU24973"/>
    <property type="gene ID" value="EJB05_27445"/>
</dbReference>
<dbReference type="EMBL" id="RWGY01000013">
    <property type="protein sequence ID" value="TVU24973.1"/>
    <property type="molecule type" value="Genomic_DNA"/>
</dbReference>